<dbReference type="AlphaFoldDB" id="A0AAP9ITU3"/>
<dbReference type="Proteomes" id="UP000318823">
    <property type="component" value="Chromosome"/>
</dbReference>
<proteinExistence type="predicted"/>
<name>A0AAP9ITU3_BACOV</name>
<dbReference type="RefSeq" id="WP_042994393.1">
    <property type="nucleotide sequence ID" value="NZ_CAXSRA010000009.1"/>
</dbReference>
<dbReference type="EMBL" id="CP041395">
    <property type="protein sequence ID" value="QDM07320.1"/>
    <property type="molecule type" value="Genomic_DNA"/>
</dbReference>
<protein>
    <submittedName>
        <fullName evidence="1">Glycosyltransferase family 1 protein</fullName>
    </submittedName>
</protein>
<accession>A0AAP9ITU3</accession>
<reference evidence="2" key="1">
    <citation type="journal article" date="2018" name="J. Anim. Genet.">
        <title>Acquired interbacterial defense systems protect against interspecies antagonism in the human gut microbiome.</title>
        <authorList>
            <person name="Ross B.D."/>
            <person name="Verster A.J."/>
            <person name="Radey M.C."/>
            <person name="Schmidtke D.T."/>
            <person name="Pope C.E."/>
            <person name="Hoffman L.R."/>
            <person name="Hajjar A."/>
            <person name="Peterson S.B."/>
            <person name="Borenstein E."/>
            <person name="Mougous J."/>
        </authorList>
    </citation>
    <scope>NUCLEOTIDE SEQUENCE [LARGE SCALE GENOMIC DNA]</scope>
    <source>
        <strain evidence="2">3725 D1 iv</strain>
    </source>
</reference>
<gene>
    <name evidence="1" type="ORF">DYI28_00520</name>
</gene>
<evidence type="ECO:0000313" key="2">
    <source>
        <dbReference type="Proteomes" id="UP000318823"/>
    </source>
</evidence>
<organism evidence="1 2">
    <name type="scientific">Bacteroides ovatus</name>
    <dbReference type="NCBI Taxonomy" id="28116"/>
    <lineage>
        <taxon>Bacteria</taxon>
        <taxon>Pseudomonadati</taxon>
        <taxon>Bacteroidota</taxon>
        <taxon>Bacteroidia</taxon>
        <taxon>Bacteroidales</taxon>
        <taxon>Bacteroidaceae</taxon>
        <taxon>Bacteroides</taxon>
    </lineage>
</organism>
<evidence type="ECO:0000313" key="1">
    <source>
        <dbReference type="EMBL" id="QDM07320.1"/>
    </source>
</evidence>
<dbReference type="SUPFAM" id="SSF53756">
    <property type="entry name" value="UDP-Glycosyltransferase/glycogen phosphorylase"/>
    <property type="match status" value="1"/>
</dbReference>
<dbReference type="Gene3D" id="3.40.50.2000">
    <property type="entry name" value="Glycogen Phosphorylase B"/>
    <property type="match status" value="2"/>
</dbReference>
<sequence>MKRLLIPKFNFGGHYLEYVNHIYQYAINSNRVDGIEYIFCLSFEFAKYIREIPGREDIIVYILSDEDMKKLDFTNNSAYIKDYKANRLLKKLILKYSVTDVFHIHLTDIMRFLPIFTVRGVKYAGIFYSVYFYKMKELAGLRKLQEYAIQKFLSINDGVSSIFICNDSSAACAFNKYFHTKKYKKIPDPFVLIKREESFLKFRELNGISNDSIILAHFGSMTARKGTLEILKAILKVNNSIAKNMTFVFAGKIDKNIQDEFHKLVNKCKSKTNIIVRDEFCPFDYLAGLCMNSQYILMPYFNTENSSGMFGYASQFGVPVVANNKNLTRKLVKYYHLGILLDDISSIGLCDFFNSLLKTKVYRVSDKYAKVNNVDTFIQTILNCI</sequence>